<evidence type="ECO:0000313" key="3">
    <source>
        <dbReference type="RefSeq" id="XP_052133459.1"/>
    </source>
</evidence>
<dbReference type="PANTHER" id="PTHR47113:SF1">
    <property type="entry name" value="LD09343P"/>
    <property type="match status" value="1"/>
</dbReference>
<accession>A0A9C6XDG9</accession>
<proteinExistence type="predicted"/>
<dbReference type="InterPro" id="IPR053317">
    <property type="entry name" value="Tubulin_polyglutamylase"/>
</dbReference>
<evidence type="ECO:0000256" key="1">
    <source>
        <dbReference type="SAM" id="Phobius"/>
    </source>
</evidence>
<name>A0A9C6XDG9_FRAOC</name>
<reference evidence="3" key="1">
    <citation type="submission" date="2025-08" db="UniProtKB">
        <authorList>
            <consortium name="RefSeq"/>
        </authorList>
    </citation>
    <scope>IDENTIFICATION</scope>
    <source>
        <tissue evidence="3">Whole organism</tissue>
    </source>
</reference>
<feature type="transmembrane region" description="Helical" evidence="1">
    <location>
        <begin position="54"/>
        <end position="72"/>
    </location>
</feature>
<dbReference type="AlphaFoldDB" id="A0A9C6XDG9"/>
<dbReference type="RefSeq" id="XP_052133459.1">
    <property type="nucleotide sequence ID" value="XM_052277499.1"/>
</dbReference>
<evidence type="ECO:0000313" key="2">
    <source>
        <dbReference type="Proteomes" id="UP000504606"/>
    </source>
</evidence>
<keyword evidence="1" id="KW-0472">Membrane</keyword>
<dbReference type="PANTHER" id="PTHR47113">
    <property type="entry name" value="LD09343P"/>
    <property type="match status" value="1"/>
</dbReference>
<dbReference type="SUPFAM" id="SSF56059">
    <property type="entry name" value="Glutathione synthetase ATP-binding domain-like"/>
    <property type="match status" value="1"/>
</dbReference>
<dbReference type="Proteomes" id="UP000504606">
    <property type="component" value="Unplaced"/>
</dbReference>
<keyword evidence="2" id="KW-1185">Reference proteome</keyword>
<keyword evidence="1" id="KW-1133">Transmembrane helix</keyword>
<dbReference type="GeneID" id="113203998"/>
<dbReference type="InterPro" id="IPR004344">
    <property type="entry name" value="TTL/TTLL_fam"/>
</dbReference>
<dbReference type="OrthoDB" id="202825at2759"/>
<dbReference type="CTD" id="41300"/>
<sequence>MLLAAQSGEGGSVVGATLRSPSSLRWPWPRASRSADRFFDHKLKMRGLSRTTKLLIIVVVVACSALILLNMFELNNIKETTKPAQSIKPKVLNQPKYVVYTKDGKTGHLKHVYNVMRRLGYEEAQIEENWDVLWSHPYPFTILPALKHLQPHQKVNHFPGSGFITNKANLATMDIPYVPKAFRLPKDKQLLFEHVKRNPKKVFVQKSNHHRGIQISNVNELDLSANGTFVQEYVDRPLLVDGYKFDIGVYTILTSVDPLRVYIYNGDVLFRFCPEKYHPFDPKVVDKYVIGDDYLPTWKVPSLKKYFTDGGFSMKESFDAYMREIGKEPEKVWKAVKSAIQEVYLRTEMSILNLLSQYKTKRTFYEMVRFDFVIDEDLNVFIMEANMSPNLSSQHFPPNSILYEQVLYSLLSLVGVGQNVHKQSLLRTKEDIIMQVNSKQTGVYPEICGTRCETCMAPECQICQRCLTADMKHTLESAYLEHINRHECRRVFPPPMVSVLKQYSVKQECSIIIINICTYTDSERGSTELRFGFL</sequence>
<organism evidence="2 3">
    <name type="scientific">Frankliniella occidentalis</name>
    <name type="common">Western flower thrips</name>
    <name type="synonym">Euthrips occidentalis</name>
    <dbReference type="NCBI Taxonomy" id="133901"/>
    <lineage>
        <taxon>Eukaryota</taxon>
        <taxon>Metazoa</taxon>
        <taxon>Ecdysozoa</taxon>
        <taxon>Arthropoda</taxon>
        <taxon>Hexapoda</taxon>
        <taxon>Insecta</taxon>
        <taxon>Pterygota</taxon>
        <taxon>Neoptera</taxon>
        <taxon>Paraneoptera</taxon>
        <taxon>Thysanoptera</taxon>
        <taxon>Terebrantia</taxon>
        <taxon>Thripoidea</taxon>
        <taxon>Thripidae</taxon>
        <taxon>Frankliniella</taxon>
    </lineage>
</organism>
<dbReference type="Gene3D" id="3.30.470.20">
    <property type="entry name" value="ATP-grasp fold, B domain"/>
    <property type="match status" value="1"/>
</dbReference>
<gene>
    <name evidence="3" type="primary">LOC113203998</name>
</gene>
<protein>
    <submittedName>
        <fullName evidence="3">Probable tubulin polyglutamylase ttll-15</fullName>
    </submittedName>
</protein>
<dbReference type="PROSITE" id="PS51221">
    <property type="entry name" value="TTL"/>
    <property type="match status" value="1"/>
</dbReference>
<keyword evidence="1" id="KW-0812">Transmembrane</keyword>
<dbReference type="KEGG" id="foc:113203998"/>
<dbReference type="Pfam" id="PF03133">
    <property type="entry name" value="TTL"/>
    <property type="match status" value="1"/>
</dbReference>